<reference evidence="2" key="1">
    <citation type="submission" date="2018-10" db="EMBL/GenBank/DDBJ databases">
        <title>Hidden diversity of soil giant viruses.</title>
        <authorList>
            <person name="Schulz F."/>
            <person name="Alteio L."/>
            <person name="Goudeau D."/>
            <person name="Ryan E.M."/>
            <person name="Malmstrom R.R."/>
            <person name="Blanchard J."/>
            <person name="Woyke T."/>
        </authorList>
    </citation>
    <scope>NUCLEOTIDE SEQUENCE</scope>
    <source>
        <strain evidence="2">SAV1</strain>
    </source>
</reference>
<name>A0A3G5AD58_9VIRU</name>
<accession>A0A3G5AD58</accession>
<dbReference type="EMBL" id="MK072439">
    <property type="protein sequence ID" value="AYV85097.1"/>
    <property type="molecule type" value="Genomic_DNA"/>
</dbReference>
<evidence type="ECO:0000259" key="1">
    <source>
        <dbReference type="Pfam" id="PF05670"/>
    </source>
</evidence>
<sequence>MNQNKNIIEKATVPKTTLEIFAKNLGLDINSSPFIGVQFLIGKSSENNWQIYKESSTNDTIFHIDKFPSAYVILNVPMDKLTNELVLVAANLCKSKSKYKNVPNIGILYTQISNTVLGSKSGSFIINSNHKKKVIYV</sequence>
<evidence type="ECO:0000313" key="2">
    <source>
        <dbReference type="EMBL" id="AYV85097.1"/>
    </source>
</evidence>
<protein>
    <recommendedName>
        <fullName evidence="1">NFACT RNA-binding domain-containing protein</fullName>
    </recommendedName>
</protein>
<feature type="domain" description="NFACT RNA-binding" evidence="1">
    <location>
        <begin position="40"/>
        <end position="124"/>
    </location>
</feature>
<gene>
    <name evidence="2" type="ORF">Satyrvirus3_28</name>
</gene>
<dbReference type="InterPro" id="IPR008532">
    <property type="entry name" value="NFACT_RNA-bd"/>
</dbReference>
<organism evidence="2">
    <name type="scientific">Satyrvirus sp</name>
    <dbReference type="NCBI Taxonomy" id="2487771"/>
    <lineage>
        <taxon>Viruses</taxon>
        <taxon>Varidnaviria</taxon>
        <taxon>Bamfordvirae</taxon>
        <taxon>Nucleocytoviricota</taxon>
        <taxon>Megaviricetes</taxon>
        <taxon>Imitervirales</taxon>
        <taxon>Mimiviridae</taxon>
        <taxon>Megamimivirinae</taxon>
    </lineage>
</organism>
<proteinExistence type="predicted"/>
<dbReference type="Pfam" id="PF05670">
    <property type="entry name" value="NFACT-R_1"/>
    <property type="match status" value="1"/>
</dbReference>